<accession>A0A0N9I646</accession>
<sequence>MRQQVRAFAAGNWGEPAGMVHLGEVAPSYRVPGRRDDGTVKGKKLIRRFFWNITRGVFGVIANIFALANGGGAGNVFSRSGTVSGAEGSQAVRFVDAARPAKSAWLVYAASYVAVIDSGSDVRDPKNIPPLIVLWHAGQPHIPRVMRGVATWADGSEFRYVPTPEEAQRAAQERRDRLHGP</sequence>
<evidence type="ECO:0000313" key="2">
    <source>
        <dbReference type="Proteomes" id="UP000063699"/>
    </source>
</evidence>
<organism evidence="1 2">
    <name type="scientific">Kibdelosporangium phytohabitans</name>
    <dbReference type="NCBI Taxonomy" id="860235"/>
    <lineage>
        <taxon>Bacteria</taxon>
        <taxon>Bacillati</taxon>
        <taxon>Actinomycetota</taxon>
        <taxon>Actinomycetes</taxon>
        <taxon>Pseudonocardiales</taxon>
        <taxon>Pseudonocardiaceae</taxon>
        <taxon>Kibdelosporangium</taxon>
    </lineage>
</organism>
<keyword evidence="2" id="KW-1185">Reference proteome</keyword>
<evidence type="ECO:0000313" key="1">
    <source>
        <dbReference type="EMBL" id="ALG15571.1"/>
    </source>
</evidence>
<dbReference type="EMBL" id="CP012752">
    <property type="protein sequence ID" value="ALG15571.1"/>
    <property type="molecule type" value="Genomic_DNA"/>
</dbReference>
<dbReference type="KEGG" id="kphy:AOZ06_46020"/>
<dbReference type="Proteomes" id="UP000063699">
    <property type="component" value="Chromosome"/>
</dbReference>
<gene>
    <name evidence="1" type="ORF">AOZ06_46020</name>
</gene>
<proteinExistence type="predicted"/>
<protein>
    <submittedName>
        <fullName evidence="1">Uncharacterized protein</fullName>
    </submittedName>
</protein>
<reference evidence="1 2" key="1">
    <citation type="submission" date="2015-07" db="EMBL/GenBank/DDBJ databases">
        <title>Genome sequencing of Kibdelosporangium phytohabitans.</title>
        <authorList>
            <person name="Qin S."/>
            <person name="Xing K."/>
        </authorList>
    </citation>
    <scope>NUCLEOTIDE SEQUENCE [LARGE SCALE GENOMIC DNA]</scope>
    <source>
        <strain evidence="1 2">KLBMP1111</strain>
    </source>
</reference>
<dbReference type="AlphaFoldDB" id="A0A0N9I646"/>
<name>A0A0N9I646_9PSEU</name>